<dbReference type="PROSITE" id="PS50994">
    <property type="entry name" value="INTEGRASE"/>
    <property type="match status" value="1"/>
</dbReference>
<keyword evidence="3" id="KW-1185">Reference proteome</keyword>
<evidence type="ECO:0000259" key="1">
    <source>
        <dbReference type="PROSITE" id="PS50994"/>
    </source>
</evidence>
<dbReference type="SUPFAM" id="SSF53098">
    <property type="entry name" value="Ribonuclease H-like"/>
    <property type="match status" value="1"/>
</dbReference>
<dbReference type="InterPro" id="IPR036397">
    <property type="entry name" value="RNaseH_sf"/>
</dbReference>
<name>A0ABU1TSB4_9FLAO</name>
<dbReference type="PANTHER" id="PTHR46889">
    <property type="entry name" value="TRANSPOSASE INSF FOR INSERTION SEQUENCE IS3B-RELATED"/>
    <property type="match status" value="1"/>
</dbReference>
<dbReference type="Pfam" id="PF13683">
    <property type="entry name" value="rve_3"/>
    <property type="match status" value="1"/>
</dbReference>
<accession>A0ABU1TSB4</accession>
<dbReference type="EMBL" id="JAVDVI010000013">
    <property type="protein sequence ID" value="MDR6968770.1"/>
    <property type="molecule type" value="Genomic_DNA"/>
</dbReference>
<dbReference type="InterPro" id="IPR050900">
    <property type="entry name" value="Transposase_IS3/IS150/IS904"/>
</dbReference>
<proteinExistence type="predicted"/>
<evidence type="ECO:0000313" key="2">
    <source>
        <dbReference type="EMBL" id="MDR6968770.1"/>
    </source>
</evidence>
<feature type="domain" description="Integrase catalytic" evidence="1">
    <location>
        <begin position="1"/>
        <end position="69"/>
    </location>
</feature>
<dbReference type="InterPro" id="IPR012337">
    <property type="entry name" value="RNaseH-like_sf"/>
</dbReference>
<organism evidence="2 3">
    <name type="scientific">Flavobacterium arsenatis</name>
    <dbReference type="NCBI Taxonomy" id="1484332"/>
    <lineage>
        <taxon>Bacteria</taxon>
        <taxon>Pseudomonadati</taxon>
        <taxon>Bacteroidota</taxon>
        <taxon>Flavobacteriia</taxon>
        <taxon>Flavobacteriales</taxon>
        <taxon>Flavobacteriaceae</taxon>
        <taxon>Flavobacterium</taxon>
    </lineage>
</organism>
<sequence length="97" mass="11507">MTQNGDPYENAMAERVNGILKNEFKLNRLFKTQYEARIAVENSISSYNQYGPHMSYSYLTPVQAHDTDLEFVKLWKPKKLDHKKSKFNKKMNKLLRH</sequence>
<dbReference type="Gene3D" id="3.30.420.10">
    <property type="entry name" value="Ribonuclease H-like superfamily/Ribonuclease H"/>
    <property type="match status" value="1"/>
</dbReference>
<comment type="caution">
    <text evidence="2">The sequence shown here is derived from an EMBL/GenBank/DDBJ whole genome shotgun (WGS) entry which is preliminary data.</text>
</comment>
<protein>
    <submittedName>
        <fullName evidence="2">Transposase InsO family protein</fullName>
    </submittedName>
</protein>
<dbReference type="InterPro" id="IPR001584">
    <property type="entry name" value="Integrase_cat-core"/>
</dbReference>
<dbReference type="PANTHER" id="PTHR46889:SF5">
    <property type="entry name" value="INTEGRASE PROTEIN"/>
    <property type="match status" value="1"/>
</dbReference>
<reference evidence="2 3" key="1">
    <citation type="submission" date="2023-07" db="EMBL/GenBank/DDBJ databases">
        <title>Sorghum-associated microbial communities from plants grown in Nebraska, USA.</title>
        <authorList>
            <person name="Schachtman D."/>
        </authorList>
    </citation>
    <scope>NUCLEOTIDE SEQUENCE [LARGE SCALE GENOMIC DNA]</scope>
    <source>
        <strain evidence="2 3">3773</strain>
    </source>
</reference>
<dbReference type="Proteomes" id="UP001255185">
    <property type="component" value="Unassembled WGS sequence"/>
</dbReference>
<gene>
    <name evidence="2" type="ORF">J2X31_002796</name>
</gene>
<evidence type="ECO:0000313" key="3">
    <source>
        <dbReference type="Proteomes" id="UP001255185"/>
    </source>
</evidence>